<organism evidence="2 5">
    <name type="scientific">Clostridium perfringens</name>
    <dbReference type="NCBI Taxonomy" id="1502"/>
    <lineage>
        <taxon>Bacteria</taxon>
        <taxon>Bacillati</taxon>
        <taxon>Bacillota</taxon>
        <taxon>Clostridia</taxon>
        <taxon>Eubacteriales</taxon>
        <taxon>Clostridiaceae</taxon>
        <taxon>Clostridium</taxon>
    </lineage>
</organism>
<dbReference type="GO" id="GO:0006260">
    <property type="term" value="P:DNA replication"/>
    <property type="evidence" value="ECO:0007669"/>
    <property type="project" value="TreeGrafter"/>
</dbReference>
<sequence>MTMTKSMESKYKCPRCKDTGIILEYREGLQPLGKQCPCSLSNNIERAWREFGVEPSKVKKVNEFIPFDKVTENAKNKVIDYIFNFNKTKEHGWFIFMGQPGAGKSHLAIALGAALFKDKKRHVIYMPYTEAIMGLKGNAKDFEQYTTLLDRYKEAEILVIDDLFKDKVRNGQVIAPLNDIDMKHIYPLLNYRYYKKLITIISTECTIEMLEQLDRALAGRIIERAGNNMVIFMGEEYDYRFKKLR</sequence>
<evidence type="ECO:0000313" key="5">
    <source>
        <dbReference type="Proteomes" id="UP000855421"/>
    </source>
</evidence>
<proteinExistence type="predicted"/>
<protein>
    <submittedName>
        <fullName evidence="2">ATP-binding protein</fullName>
    </submittedName>
</protein>
<gene>
    <name evidence="2" type="ORF">I9063_001628</name>
    <name evidence="3" type="ORF">JJB78_14530</name>
</gene>
<feature type="domain" description="IstB-like ATP-binding" evidence="1">
    <location>
        <begin position="55"/>
        <end position="225"/>
    </location>
</feature>
<dbReference type="InterPro" id="IPR002611">
    <property type="entry name" value="IstB_ATP-bd"/>
</dbReference>
<dbReference type="Gene3D" id="3.40.50.300">
    <property type="entry name" value="P-loop containing nucleotide triphosphate hydrolases"/>
    <property type="match status" value="1"/>
</dbReference>
<comment type="caution">
    <text evidence="2">The sequence shown here is derived from an EMBL/GenBank/DDBJ whole genome shotgun (WGS) entry which is preliminary data.</text>
</comment>
<reference evidence="2" key="1">
    <citation type="journal article" date="2018" name="Genome Biol.">
        <title>SKESA: strategic k-mer extension for scrupulous assemblies.</title>
        <authorList>
            <person name="Souvorov A."/>
            <person name="Agarwala R."/>
            <person name="Lipman D.J."/>
        </authorList>
    </citation>
    <scope>NUCLEOTIDE SEQUENCE</scope>
    <source>
        <strain evidence="2">C25</strain>
    </source>
</reference>
<reference evidence="3 4" key="3">
    <citation type="submission" date="2020-12" db="EMBL/GenBank/DDBJ databases">
        <title>Comparative genomics of Clostridium perfringens reveals patterns of host-associated phylogenetic clades and virulence factors.</title>
        <authorList>
            <person name="Smith A.H."/>
            <person name="Geier R."/>
        </authorList>
    </citation>
    <scope>NUCLEOTIDE SEQUENCE [LARGE SCALE GENOMIC DNA]</scope>
    <source>
        <strain evidence="3 4">CHD15829P</strain>
    </source>
</reference>
<evidence type="ECO:0000313" key="4">
    <source>
        <dbReference type="Proteomes" id="UP000668358"/>
    </source>
</evidence>
<evidence type="ECO:0000259" key="1">
    <source>
        <dbReference type="Pfam" id="PF01695"/>
    </source>
</evidence>
<keyword evidence="2" id="KW-0547">Nucleotide-binding</keyword>
<dbReference type="InterPro" id="IPR027417">
    <property type="entry name" value="P-loop_NTPase"/>
</dbReference>
<dbReference type="EMBL" id="DACTBT010000008">
    <property type="protein sequence ID" value="HAT4298260.1"/>
    <property type="molecule type" value="Genomic_DNA"/>
</dbReference>
<dbReference type="Proteomes" id="UP000855421">
    <property type="component" value="Unassembled WGS sequence"/>
</dbReference>
<dbReference type="PANTHER" id="PTHR30050:SF10">
    <property type="entry name" value="PHAGE-LIKE ELEMENT PBSX PROTEIN XKDC"/>
    <property type="match status" value="1"/>
</dbReference>
<dbReference type="GO" id="GO:0005524">
    <property type="term" value="F:ATP binding"/>
    <property type="evidence" value="ECO:0007669"/>
    <property type="project" value="UniProtKB-KW"/>
</dbReference>
<dbReference type="SUPFAM" id="SSF52540">
    <property type="entry name" value="P-loop containing nucleoside triphosphate hydrolases"/>
    <property type="match status" value="1"/>
</dbReference>
<accession>A0AAN5NBA5</accession>
<dbReference type="CDD" id="cd00009">
    <property type="entry name" value="AAA"/>
    <property type="match status" value="1"/>
</dbReference>
<dbReference type="PANTHER" id="PTHR30050">
    <property type="entry name" value="CHROMOSOMAL REPLICATION INITIATOR PROTEIN DNAA"/>
    <property type="match status" value="1"/>
</dbReference>
<dbReference type="EMBL" id="JAENRE010000008">
    <property type="protein sequence ID" value="MBO3417711.1"/>
    <property type="molecule type" value="Genomic_DNA"/>
</dbReference>
<evidence type="ECO:0000313" key="2">
    <source>
        <dbReference type="EMBL" id="HAT4298260.1"/>
    </source>
</evidence>
<keyword evidence="2" id="KW-0067">ATP-binding</keyword>
<name>A0AAN5NBA5_CLOPF</name>
<dbReference type="AlphaFoldDB" id="A0AAN5NBA5"/>
<dbReference type="Pfam" id="PF01695">
    <property type="entry name" value="IstB_IS21"/>
    <property type="match status" value="1"/>
</dbReference>
<evidence type="ECO:0000313" key="3">
    <source>
        <dbReference type="EMBL" id="MBO3417711.1"/>
    </source>
</evidence>
<reference evidence="2" key="2">
    <citation type="submission" date="2020-07" db="EMBL/GenBank/DDBJ databases">
        <authorList>
            <consortium name="NCBI Pathogen Detection Project"/>
        </authorList>
    </citation>
    <scope>NUCLEOTIDE SEQUENCE</scope>
    <source>
        <strain evidence="2">C25</strain>
    </source>
</reference>
<dbReference type="Proteomes" id="UP000668358">
    <property type="component" value="Unassembled WGS sequence"/>
</dbReference>